<evidence type="ECO:0008006" key="4">
    <source>
        <dbReference type="Google" id="ProtNLM"/>
    </source>
</evidence>
<feature type="region of interest" description="Disordered" evidence="1">
    <location>
        <begin position="93"/>
        <end position="115"/>
    </location>
</feature>
<sequence length="194" mass="21404">MFKGYLRRVGGRGLACLLAFSVCRGGYGWGRLGCVWSSVKSAHASLTDDLVPTASTPSTCASYKQRPSQRNSIATRDAECRYRPTKCLACTHRRRHQDHSHRARRTKSTRGSEAPPVLAPRVATCTDIPKGFICISVQTKDQYVRHTVVVPYSKSTTKEVSRPSIHPSPSRAMPHPNSNPSNPSVPYHTSRSSI</sequence>
<organism evidence="2 3">
    <name type="scientific">Phyllosticta citrichinensis</name>
    <dbReference type="NCBI Taxonomy" id="1130410"/>
    <lineage>
        <taxon>Eukaryota</taxon>
        <taxon>Fungi</taxon>
        <taxon>Dikarya</taxon>
        <taxon>Ascomycota</taxon>
        <taxon>Pezizomycotina</taxon>
        <taxon>Dothideomycetes</taxon>
        <taxon>Dothideomycetes incertae sedis</taxon>
        <taxon>Botryosphaeriales</taxon>
        <taxon>Phyllostictaceae</taxon>
        <taxon>Phyllosticta</taxon>
    </lineage>
</organism>
<name>A0ABR1XMV7_9PEZI</name>
<dbReference type="EMBL" id="JBBWUH010000007">
    <property type="protein sequence ID" value="KAK8161542.1"/>
    <property type="molecule type" value="Genomic_DNA"/>
</dbReference>
<keyword evidence="3" id="KW-1185">Reference proteome</keyword>
<dbReference type="Proteomes" id="UP001456524">
    <property type="component" value="Unassembled WGS sequence"/>
</dbReference>
<evidence type="ECO:0000313" key="2">
    <source>
        <dbReference type="EMBL" id="KAK8161542.1"/>
    </source>
</evidence>
<accession>A0ABR1XMV7</accession>
<protein>
    <recommendedName>
        <fullName evidence="4">Secreted protein</fullName>
    </recommendedName>
</protein>
<reference evidence="2 3" key="1">
    <citation type="journal article" date="2022" name="G3 (Bethesda)">
        <title>Enemy or ally: a genomic approach to elucidate the lifestyle of Phyllosticta citrichinaensis.</title>
        <authorList>
            <person name="Buijs V.A."/>
            <person name="Groenewald J.Z."/>
            <person name="Haridas S."/>
            <person name="LaButti K.M."/>
            <person name="Lipzen A."/>
            <person name="Martin F.M."/>
            <person name="Barry K."/>
            <person name="Grigoriev I.V."/>
            <person name="Crous P.W."/>
            <person name="Seidl M.F."/>
        </authorList>
    </citation>
    <scope>NUCLEOTIDE SEQUENCE [LARGE SCALE GENOMIC DNA]</scope>
    <source>
        <strain evidence="2 3">CBS 129764</strain>
    </source>
</reference>
<evidence type="ECO:0000256" key="1">
    <source>
        <dbReference type="SAM" id="MobiDB-lite"/>
    </source>
</evidence>
<gene>
    <name evidence="2" type="ORF">IWX90DRAFT_272423</name>
</gene>
<feature type="region of interest" description="Disordered" evidence="1">
    <location>
        <begin position="154"/>
        <end position="194"/>
    </location>
</feature>
<feature type="compositionally biased region" description="Basic residues" evidence="1">
    <location>
        <begin position="93"/>
        <end position="108"/>
    </location>
</feature>
<proteinExistence type="predicted"/>
<evidence type="ECO:0000313" key="3">
    <source>
        <dbReference type="Proteomes" id="UP001456524"/>
    </source>
</evidence>
<comment type="caution">
    <text evidence="2">The sequence shown here is derived from an EMBL/GenBank/DDBJ whole genome shotgun (WGS) entry which is preliminary data.</text>
</comment>